<organism evidence="2 3">
    <name type="scientific">Planobispora rosea</name>
    <dbReference type="NCBI Taxonomy" id="35762"/>
    <lineage>
        <taxon>Bacteria</taxon>
        <taxon>Bacillati</taxon>
        <taxon>Actinomycetota</taxon>
        <taxon>Actinomycetes</taxon>
        <taxon>Streptosporangiales</taxon>
        <taxon>Streptosporangiaceae</taxon>
        <taxon>Planobispora</taxon>
    </lineage>
</organism>
<comment type="caution">
    <text evidence="2">The sequence shown here is derived from an EMBL/GenBank/DDBJ whole genome shotgun (WGS) entry which is preliminary data.</text>
</comment>
<keyword evidence="3" id="KW-1185">Reference proteome</keyword>
<sequence>MQSTTAPRPMQTTAVPKAAQTTSAPKPTQTAQDVQVVKTKGGTVSFTIRNGACQLVSAVPNAGYQTKVAQNDGWIRVDLVQGEHGSAAFCIGHENRTDIWEY</sequence>
<dbReference type="Proteomes" id="UP000655044">
    <property type="component" value="Unassembled WGS sequence"/>
</dbReference>
<gene>
    <name evidence="2" type="ORF">Pro02_74090</name>
</gene>
<name>A0A8J3SAH1_PLARO</name>
<proteinExistence type="predicted"/>
<accession>A0A8J3SAH1</accession>
<evidence type="ECO:0000313" key="2">
    <source>
        <dbReference type="EMBL" id="GIH89001.1"/>
    </source>
</evidence>
<protein>
    <submittedName>
        <fullName evidence="2">Uncharacterized protein</fullName>
    </submittedName>
</protein>
<evidence type="ECO:0000313" key="3">
    <source>
        <dbReference type="Proteomes" id="UP000655044"/>
    </source>
</evidence>
<feature type="compositionally biased region" description="Polar residues" evidence="1">
    <location>
        <begin position="1"/>
        <end position="33"/>
    </location>
</feature>
<reference evidence="2" key="1">
    <citation type="submission" date="2021-01" db="EMBL/GenBank/DDBJ databases">
        <title>Whole genome shotgun sequence of Planobispora rosea NBRC 15558.</title>
        <authorList>
            <person name="Komaki H."/>
            <person name="Tamura T."/>
        </authorList>
    </citation>
    <scope>NUCLEOTIDE SEQUENCE</scope>
    <source>
        <strain evidence="2">NBRC 15558</strain>
    </source>
</reference>
<evidence type="ECO:0000256" key="1">
    <source>
        <dbReference type="SAM" id="MobiDB-lite"/>
    </source>
</evidence>
<feature type="region of interest" description="Disordered" evidence="1">
    <location>
        <begin position="1"/>
        <end position="34"/>
    </location>
</feature>
<dbReference type="AlphaFoldDB" id="A0A8J3SAH1"/>
<dbReference type="EMBL" id="BOOI01000098">
    <property type="protein sequence ID" value="GIH89001.1"/>
    <property type="molecule type" value="Genomic_DNA"/>
</dbReference>